<evidence type="ECO:0000313" key="2">
    <source>
        <dbReference type="EMBL" id="MFC3625730.1"/>
    </source>
</evidence>
<keyword evidence="3" id="KW-1185">Reference proteome</keyword>
<dbReference type="PANTHER" id="PTHR12558">
    <property type="entry name" value="CELL DIVISION CYCLE 16,23,27"/>
    <property type="match status" value="1"/>
</dbReference>
<feature type="chain" id="PRO_5045691429" evidence="1">
    <location>
        <begin position="25"/>
        <end position="247"/>
    </location>
</feature>
<feature type="signal peptide" evidence="1">
    <location>
        <begin position="1"/>
        <end position="24"/>
    </location>
</feature>
<evidence type="ECO:0000256" key="1">
    <source>
        <dbReference type="SAM" id="SignalP"/>
    </source>
</evidence>
<dbReference type="EMBL" id="JBHRYH010000012">
    <property type="protein sequence ID" value="MFC3625730.1"/>
    <property type="molecule type" value="Genomic_DNA"/>
</dbReference>
<dbReference type="PANTHER" id="PTHR12558:SF13">
    <property type="entry name" value="CELL DIVISION CYCLE PROTEIN 27 HOMOLOG"/>
    <property type="match status" value="1"/>
</dbReference>
<protein>
    <submittedName>
        <fullName evidence="2">Type IV pilus biogenesis/stability protein PilW</fullName>
    </submittedName>
</protein>
<evidence type="ECO:0000313" key="3">
    <source>
        <dbReference type="Proteomes" id="UP001595636"/>
    </source>
</evidence>
<proteinExistence type="predicted"/>
<keyword evidence="1" id="KW-0732">Signal</keyword>
<sequence length="247" mass="27735">MLKTRVVALLLAGLLAAVPAVAIAATPRELAQTRALLAIEYMKFGNMRVAMENAEQAIAFDPGYQHGYLAKALILMQLNVDKEAEQAFQQALRIDGRNPEVNNNFGYFLCSRNRFDDALQRFDQALADPFFDAPQSAMVNKALCLERMKRGEEASQLLLAALRRAPNDPAALRELTRMALDRNNAEMADFYFQRISKDQRRNNAPELWLGVRLARLKHDEATATQLASLLKNRFPDSPETQQLLSGN</sequence>
<dbReference type="Pfam" id="PF13432">
    <property type="entry name" value="TPR_16"/>
    <property type="match status" value="2"/>
</dbReference>
<name>A0ABV7TSJ5_9NEIS</name>
<dbReference type="SMART" id="SM00028">
    <property type="entry name" value="TPR"/>
    <property type="match status" value="4"/>
</dbReference>
<gene>
    <name evidence="2" type="primary">pilW</name>
    <name evidence="2" type="ORF">ACFOKJ_06150</name>
</gene>
<dbReference type="RefSeq" id="WP_390277536.1">
    <property type="nucleotide sequence ID" value="NZ_JBHRYH010000012.1"/>
</dbReference>
<dbReference type="Gene3D" id="1.25.40.10">
    <property type="entry name" value="Tetratricopeptide repeat domain"/>
    <property type="match status" value="1"/>
</dbReference>
<organism evidence="2 3">
    <name type="scientific">Vogesella amnigena</name>
    <dbReference type="NCBI Taxonomy" id="1507449"/>
    <lineage>
        <taxon>Bacteria</taxon>
        <taxon>Pseudomonadati</taxon>
        <taxon>Pseudomonadota</taxon>
        <taxon>Betaproteobacteria</taxon>
        <taxon>Neisseriales</taxon>
        <taxon>Chromobacteriaceae</taxon>
        <taxon>Vogesella</taxon>
    </lineage>
</organism>
<dbReference type="NCBIfam" id="TIGR02521">
    <property type="entry name" value="type_IV_pilW"/>
    <property type="match status" value="1"/>
</dbReference>
<dbReference type="InterPro" id="IPR011990">
    <property type="entry name" value="TPR-like_helical_dom_sf"/>
</dbReference>
<dbReference type="Proteomes" id="UP001595636">
    <property type="component" value="Unassembled WGS sequence"/>
</dbReference>
<accession>A0ABV7TSJ5</accession>
<dbReference type="SUPFAM" id="SSF48452">
    <property type="entry name" value="TPR-like"/>
    <property type="match status" value="1"/>
</dbReference>
<dbReference type="InterPro" id="IPR019734">
    <property type="entry name" value="TPR_rpt"/>
</dbReference>
<dbReference type="InterPro" id="IPR013360">
    <property type="entry name" value="Pilus_4_PilW"/>
</dbReference>
<reference evidence="3" key="1">
    <citation type="journal article" date="2019" name="Int. J. Syst. Evol. Microbiol.">
        <title>The Global Catalogue of Microorganisms (GCM) 10K type strain sequencing project: providing services to taxonomists for standard genome sequencing and annotation.</title>
        <authorList>
            <consortium name="The Broad Institute Genomics Platform"/>
            <consortium name="The Broad Institute Genome Sequencing Center for Infectious Disease"/>
            <person name="Wu L."/>
            <person name="Ma J."/>
        </authorList>
    </citation>
    <scope>NUCLEOTIDE SEQUENCE [LARGE SCALE GENOMIC DNA]</scope>
    <source>
        <strain evidence="3">KCTC 42195</strain>
    </source>
</reference>
<comment type="caution">
    <text evidence="2">The sequence shown here is derived from an EMBL/GenBank/DDBJ whole genome shotgun (WGS) entry which is preliminary data.</text>
</comment>